<keyword evidence="11" id="KW-0539">Nucleus</keyword>
<feature type="region of interest" description="Disordered" evidence="14">
    <location>
        <begin position="2086"/>
        <end position="2165"/>
    </location>
</feature>
<feature type="compositionally biased region" description="Low complexity" evidence="14">
    <location>
        <begin position="623"/>
        <end position="639"/>
    </location>
</feature>
<evidence type="ECO:0000259" key="17">
    <source>
        <dbReference type="PROSITE" id="PS50827"/>
    </source>
</evidence>
<feature type="compositionally biased region" description="Basic and acidic residues" evidence="14">
    <location>
        <begin position="2140"/>
        <end position="2150"/>
    </location>
</feature>
<feature type="compositionally biased region" description="Acidic residues" evidence="14">
    <location>
        <begin position="711"/>
        <end position="723"/>
    </location>
</feature>
<dbReference type="CDD" id="cd01397">
    <property type="entry name" value="HAT_MBD"/>
    <property type="match status" value="1"/>
</dbReference>
<evidence type="ECO:0000256" key="12">
    <source>
        <dbReference type="PROSITE-ProRule" id="PRU00035"/>
    </source>
</evidence>
<dbReference type="InterPro" id="IPR001739">
    <property type="entry name" value="Methyl_CpG_DNA-bd"/>
</dbReference>
<proteinExistence type="inferred from homology"/>
<dbReference type="InterPro" id="IPR001487">
    <property type="entry name" value="Bromodomain"/>
</dbReference>
<keyword evidence="4 13" id="KW-0863">Zinc-finger</keyword>
<feature type="compositionally biased region" description="Polar residues" evidence="14">
    <location>
        <begin position="2151"/>
        <end position="2161"/>
    </location>
</feature>
<feature type="compositionally biased region" description="Polar residues" evidence="14">
    <location>
        <begin position="230"/>
        <end position="249"/>
    </location>
</feature>
<feature type="compositionally biased region" description="Low complexity" evidence="14">
    <location>
        <begin position="261"/>
        <end position="277"/>
    </location>
</feature>
<evidence type="ECO:0000256" key="4">
    <source>
        <dbReference type="ARBA" id="ARBA00022771"/>
    </source>
</evidence>
<evidence type="ECO:0000259" key="16">
    <source>
        <dbReference type="PROSITE" id="PS50016"/>
    </source>
</evidence>
<dbReference type="InterPro" id="IPR019787">
    <property type="entry name" value="Znf_PHD-finger"/>
</dbReference>
<dbReference type="PROSITE" id="PS50014">
    <property type="entry name" value="BROMODOMAIN_2"/>
    <property type="match status" value="1"/>
</dbReference>
<dbReference type="Proteomes" id="UP000693946">
    <property type="component" value="Linkage Group LG2"/>
</dbReference>
<dbReference type="CDD" id="cd05503">
    <property type="entry name" value="Bromo_BAZ2A_B_like"/>
    <property type="match status" value="1"/>
</dbReference>
<feature type="compositionally biased region" description="Acidic residues" evidence="14">
    <location>
        <begin position="684"/>
        <end position="704"/>
    </location>
</feature>
<dbReference type="PANTHER" id="PTHR45915">
    <property type="entry name" value="TRANSCRIPTION INTERMEDIARY FACTOR"/>
    <property type="match status" value="1"/>
</dbReference>
<evidence type="ECO:0000256" key="11">
    <source>
        <dbReference type="ARBA" id="ARBA00023242"/>
    </source>
</evidence>
<comment type="similarity">
    <text evidence="2">Belongs to the WAL family.</text>
</comment>
<dbReference type="GO" id="GO:0005634">
    <property type="term" value="C:nucleus"/>
    <property type="evidence" value="ECO:0007669"/>
    <property type="project" value="UniProtKB-SubCell"/>
</dbReference>
<feature type="region of interest" description="Disordered" evidence="14">
    <location>
        <begin position="1680"/>
        <end position="1713"/>
    </location>
</feature>
<feature type="region of interest" description="Disordered" evidence="14">
    <location>
        <begin position="23"/>
        <end position="73"/>
    </location>
</feature>
<evidence type="ECO:0000256" key="9">
    <source>
        <dbReference type="ARBA" id="ARBA00023125"/>
    </source>
</evidence>
<feature type="compositionally biased region" description="Low complexity" evidence="14">
    <location>
        <begin position="443"/>
        <end position="485"/>
    </location>
</feature>
<dbReference type="FunFam" id="3.30.890.10:FF:000002">
    <property type="entry name" value="Bromodomain adjacent to zinc finger domain protein 2B"/>
    <property type="match status" value="1"/>
</dbReference>
<evidence type="ECO:0000256" key="3">
    <source>
        <dbReference type="ARBA" id="ARBA00022723"/>
    </source>
</evidence>
<dbReference type="SMART" id="SM00571">
    <property type="entry name" value="DDT"/>
    <property type="match status" value="1"/>
</dbReference>
<feature type="compositionally biased region" description="Polar residues" evidence="14">
    <location>
        <begin position="492"/>
        <end position="508"/>
    </location>
</feature>
<comment type="subcellular location">
    <subcellularLocation>
        <location evidence="1">Nucleus</location>
    </subcellularLocation>
</comment>
<dbReference type="PROSITE" id="PS00633">
    <property type="entry name" value="BROMODOMAIN_1"/>
    <property type="match status" value="1"/>
</dbReference>
<feature type="compositionally biased region" description="Polar residues" evidence="14">
    <location>
        <begin position="2086"/>
        <end position="2095"/>
    </location>
</feature>
<dbReference type="EMBL" id="JAGKHQ010000012">
    <property type="protein sequence ID" value="KAG7503788.1"/>
    <property type="molecule type" value="Genomic_DNA"/>
</dbReference>
<sequence>MKTPLFDDKVQSTDVTELGIVSYNMESGERLSSPSSAPSSLHMASSSAGSSPAPPQMPSAKCSPAFSLAGSSPLSAENFPSELLRCTKSQGPLRQMSGDGSLKRPAKSNSFPLVSRPASRLYTSSEFGGLGSLGLSAFAAHPQFGTFPDWWWPSEAHLRGAAAFLPPLLGLHPAFASTIKSQDPAHSQPRTSVSVDMNGTVNGRSGSPPTGKSTMNISSIPAKRNKEKTQANCCQKSSQDPGHQKTALQTKEKNPSKRPLETSSMSGSQSGSLSESSSDVEESSSDADDVEEEDNDEEEDDQSNDSEDSDSTTEGCLKRKAKWLTQSTSDSKKKRLCIADENPTQDSRCDGAALTPSHRLQSSHQDDQPMSASPFLQSCRAAEEENQQHISVIQATGTATSNSPFALSLRDVSPLASSSPPNPKSFSNSPKHLPLTASPKHFSQVSSPKRSSVSSSPQPFALYSPMKPLSPKSSPSPKFLPLSSTPKPPALSASQNPAHTQSSLVLSSNHTWPVDSLKESSGSLSDKNSFHFNSFKLRQAGHSKDSLKQVSSLQHPSQSCETNLFLGHHANGETHPEVQDAPLALITKPRIQSCTFNTKPLLAATSPSYPMPINLSTTTKEPSGSTASLPKSTSSSRSAHGSRKTKTPTSLSSGKTVSKTHSCSPVDLDKGSESDINSSKDSESDSLGDDFDEDEEDDIEEEDSGTSLSESESDMDSDSDSSEDDIKEHGEMEAGSDVERFPLKVAKAPLSAHKSSSPLSASSSPLNLQVVKPAGSPCGLLTPTEMTRLGALSNLSALSTSFTLAALPGPGKRRTVPDESVLRLPLEFGWRRETRIRTVAGRLQGEVAYFAPCGKKMRQYPDVMKYLLRNGIIEISRDNFSFSTKIKVGEFYGAREGAEGLQWVLLAEEEITPTIIAMDGRRSRRLKSEHQPTGDGTGSQQLKSHPLNIAENNFQDATNAKLLRKLEAQEIARQAAHIKLRRKLEKQAMVQAAKEARKRQAILAAEERRKKREQIKILKQQEKIKRIQQIRMEKELRAQQILEAKRRKKEEAANARILEAEKRNKEREMQRLQAVILKHQELERLRLDMERERRRQHMMLMKAVETRKKAEEKERLKKEKDDERRLNKERKLELKRLEVEKAKELKKPNEDMCLVDHKLLPELSRVPGLVLPGNTFSDCLMVLQFLHSFGKVLGLETNLYNLKLNDLQEGLLNIRGGLGKVQDLLVSVLSVAVCDPGIPAGHKNKTCLGELLSNVKINRGNVSEILRIYVEAHCEQTELAALAASLRTKAFQAHTPCQKVSMLVFLVNELCCSKAVISEIDKNIDHMSNLRKDKWVVDGELRKLRSIHTKKTGKRHSNVGGEDNLTFVIPNAKNKCKQKEGDSEEEEDEDDDTEDQGDDEDEDEEDSGGKKGKKAEICEEEDDSVHSDIDELEKQIEKTYKQQSHIRQQLFESSYSLRSMIIGQDRYKRSYWLLPQCGIFVEGMESSEGCEVLETEKERQETVQVIRVKEEQLEETTMPTVSSLALSADGDTATVKSQQDKDSHNLFLQNPGSLSKLSKLLEVAKLAQDSNVNSDNSQNCHSVEIPTTAFYPSIPSSQTGISHSPLPANAHQRLGDKMDTVTSPLCAPQLQSSPWITCSPQPVLQHDQDSFLQLSKIVMDKSSQWFTLLPRSPCDDCSVTSGCSPTASSSSPQTTSTKSPSSLSPNPPATASHNTAAQINNRHSPVLQKEKSGSDQSRLTLSDVSSAAMSPSLPFSGTSLPPVLDQASQHAESNGNGVNNNTVNKSETPEALSDKCPSASSPAVDVAKTQDYPRPQPIPEEMLRGWWRVSDTQELHSLVKALHSRGIREKVLQKQIQKHMDYVIQLCASSKVIDVSELEKLQGCEEMVESWNVEEQAMDVDIGLLQQVEDLERRVVSAGLQVKGWTHPERHSDREDLVYHEHTLVASPAPDSKGWRETNPEKRPDAVVRQPNNPLDIAVMRLAELEKNIEQSSDEKKVDPGMRLWHEALSQVRSSAQLSLCIQQLQKSIAWERSIMKVHCHHCQKGDNEELLLLCDGCDKGCHTYCHKPKISKVPDGDWFCPTCVSKESGQSPQITKKRNPTASGAKKGSEIKQNGKSSVVGELVKEEASSSSSSMSKKGTRELKKRNSEDNPSSSSQANHDSVAPCAKKAKTALDDATGLAKCSELLAELEAHQDAWPFLTPVNHKAVPGYKKVIKRPMDFSTIREKLQNNQYSSLDPFIVDMNLVFDNCEKFNEDDSEIGQAGHNMRRFFDKRWTELLM</sequence>
<feature type="compositionally biased region" description="Basic and acidic residues" evidence="14">
    <location>
        <begin position="724"/>
        <end position="740"/>
    </location>
</feature>
<feature type="compositionally biased region" description="Low complexity" evidence="14">
    <location>
        <begin position="32"/>
        <end position="51"/>
    </location>
</feature>
<keyword evidence="5" id="KW-0862">Zinc</keyword>
<evidence type="ECO:0000256" key="7">
    <source>
        <dbReference type="ARBA" id="ARBA00023054"/>
    </source>
</evidence>
<evidence type="ECO:0000256" key="10">
    <source>
        <dbReference type="ARBA" id="ARBA00023163"/>
    </source>
</evidence>
<feature type="region of interest" description="Disordered" evidence="14">
    <location>
        <begin position="180"/>
        <end position="508"/>
    </location>
</feature>
<feature type="compositionally biased region" description="Acidic residues" evidence="14">
    <location>
        <begin position="278"/>
        <end position="311"/>
    </location>
</feature>
<dbReference type="GO" id="GO:0008270">
    <property type="term" value="F:zinc ion binding"/>
    <property type="evidence" value="ECO:0007669"/>
    <property type="project" value="UniProtKB-KW"/>
</dbReference>
<dbReference type="PROSITE" id="PS50982">
    <property type="entry name" value="MBD"/>
    <property type="match status" value="1"/>
</dbReference>
<dbReference type="Pfam" id="PF01429">
    <property type="entry name" value="MBD"/>
    <property type="match status" value="1"/>
</dbReference>
<name>A0AAV6RGU9_SOLSE</name>
<dbReference type="InterPro" id="IPR028941">
    <property type="entry name" value="WHIM2_dom"/>
</dbReference>
<feature type="compositionally biased region" description="Polar residues" evidence="14">
    <location>
        <begin position="358"/>
        <end position="376"/>
    </location>
</feature>
<dbReference type="Pfam" id="PF00628">
    <property type="entry name" value="PHD"/>
    <property type="match status" value="1"/>
</dbReference>
<feature type="compositionally biased region" description="Basic and acidic residues" evidence="14">
    <location>
        <begin position="667"/>
        <end position="683"/>
    </location>
</feature>
<evidence type="ECO:0000259" key="18">
    <source>
        <dbReference type="PROSITE" id="PS50982"/>
    </source>
</evidence>
<feature type="compositionally biased region" description="Low complexity" evidence="14">
    <location>
        <begin position="1774"/>
        <end position="1784"/>
    </location>
</feature>
<dbReference type="PROSITE" id="PS50016">
    <property type="entry name" value="ZF_PHD_2"/>
    <property type="match status" value="1"/>
</dbReference>
<keyword evidence="9" id="KW-0238">DNA-binding</keyword>
<dbReference type="GO" id="GO:0003677">
    <property type="term" value="F:DNA binding"/>
    <property type="evidence" value="ECO:0007669"/>
    <property type="project" value="UniProtKB-KW"/>
</dbReference>
<feature type="region of interest" description="Disordered" evidence="14">
    <location>
        <begin position="87"/>
        <end position="110"/>
    </location>
</feature>
<dbReference type="InterPro" id="IPR037374">
    <property type="entry name" value="BAZ2A/B_Bromo"/>
</dbReference>
<dbReference type="CDD" id="cd15545">
    <property type="entry name" value="PHD_BAZ2A_like"/>
    <property type="match status" value="1"/>
</dbReference>
<accession>A0AAV6RGU9</accession>
<dbReference type="PROSITE" id="PS50827">
    <property type="entry name" value="DDT"/>
    <property type="match status" value="1"/>
</dbReference>
<feature type="region of interest" description="Disordered" evidence="14">
    <location>
        <begin position="1372"/>
        <end position="1427"/>
    </location>
</feature>
<feature type="domain" description="Bromo" evidence="15">
    <location>
        <begin position="2192"/>
        <end position="2262"/>
    </location>
</feature>
<evidence type="ECO:0000256" key="1">
    <source>
        <dbReference type="ARBA" id="ARBA00004123"/>
    </source>
</evidence>
<keyword evidence="3" id="KW-0479">Metal-binding</keyword>
<dbReference type="FunFam" id="3.30.40.10:FF:000199">
    <property type="entry name" value="Bromodomain adjacent to zinc finger domain 2B"/>
    <property type="match status" value="1"/>
</dbReference>
<dbReference type="InterPro" id="IPR018501">
    <property type="entry name" value="DDT_dom"/>
</dbReference>
<evidence type="ECO:0000256" key="14">
    <source>
        <dbReference type="SAM" id="MobiDB-lite"/>
    </source>
</evidence>
<dbReference type="InterPro" id="IPR001965">
    <property type="entry name" value="Znf_PHD"/>
</dbReference>
<evidence type="ECO:0000259" key="15">
    <source>
        <dbReference type="PROSITE" id="PS50014"/>
    </source>
</evidence>
<keyword evidence="8 12" id="KW-0103">Bromodomain</keyword>
<feature type="domain" description="MBD" evidence="18">
    <location>
        <begin position="816"/>
        <end position="887"/>
    </location>
</feature>
<feature type="region of interest" description="Disordered" evidence="14">
    <location>
        <begin position="1750"/>
        <end position="1817"/>
    </location>
</feature>
<dbReference type="InterPro" id="IPR018359">
    <property type="entry name" value="Bromodomain_CS"/>
</dbReference>
<dbReference type="Pfam" id="PF00439">
    <property type="entry name" value="Bromodomain"/>
    <property type="match status" value="1"/>
</dbReference>
<dbReference type="Pfam" id="PF15613">
    <property type="entry name" value="WSD"/>
    <property type="match status" value="1"/>
</dbReference>
<feature type="region of interest" description="Disordered" evidence="14">
    <location>
        <begin position="1106"/>
        <end position="1125"/>
    </location>
</feature>
<keyword evidence="20" id="KW-1185">Reference proteome</keyword>
<evidence type="ECO:0000256" key="2">
    <source>
        <dbReference type="ARBA" id="ARBA00007444"/>
    </source>
</evidence>
<protein>
    <submittedName>
        <fullName evidence="19">Bromodomain adjacent to zinc finger domain protein 2B-like isoform X1</fullName>
    </submittedName>
</protein>
<feature type="compositionally biased region" description="Acidic residues" evidence="14">
    <location>
        <begin position="1382"/>
        <end position="1406"/>
    </location>
</feature>
<feature type="compositionally biased region" description="Basic and acidic residues" evidence="14">
    <location>
        <begin position="250"/>
        <end position="260"/>
    </location>
</feature>
<evidence type="ECO:0000256" key="5">
    <source>
        <dbReference type="ARBA" id="ARBA00022833"/>
    </source>
</evidence>
<evidence type="ECO:0000256" key="6">
    <source>
        <dbReference type="ARBA" id="ARBA00023015"/>
    </source>
</evidence>
<evidence type="ECO:0000256" key="8">
    <source>
        <dbReference type="ARBA" id="ARBA00023117"/>
    </source>
</evidence>
<feature type="compositionally biased region" description="Polar residues" evidence="14">
    <location>
        <begin position="1750"/>
        <end position="1759"/>
    </location>
</feature>
<feature type="region of interest" description="Disordered" evidence="14">
    <location>
        <begin position="602"/>
        <end position="740"/>
    </location>
</feature>
<dbReference type="SMART" id="SM00249">
    <property type="entry name" value="PHD"/>
    <property type="match status" value="1"/>
</dbReference>
<keyword evidence="10" id="KW-0804">Transcription</keyword>
<dbReference type="Pfam" id="PF02791">
    <property type="entry name" value="DDT"/>
    <property type="match status" value="1"/>
</dbReference>
<dbReference type="SMART" id="SM00391">
    <property type="entry name" value="MBD"/>
    <property type="match status" value="1"/>
</dbReference>
<evidence type="ECO:0000313" key="20">
    <source>
        <dbReference type="Proteomes" id="UP000693946"/>
    </source>
</evidence>
<keyword evidence="7" id="KW-0175">Coiled coil</keyword>
<feature type="domain" description="PHD-type" evidence="16">
    <location>
        <begin position="2037"/>
        <end position="2087"/>
    </location>
</feature>
<feature type="compositionally biased region" description="Polar residues" evidence="14">
    <location>
        <begin position="647"/>
        <end position="663"/>
    </location>
</feature>
<dbReference type="SMART" id="SM00297">
    <property type="entry name" value="BROMO"/>
    <property type="match status" value="1"/>
</dbReference>
<comment type="caution">
    <text evidence="19">The sequence shown here is derived from an EMBL/GenBank/DDBJ whole genome shotgun (WGS) entry which is preliminary data.</text>
</comment>
<keyword evidence="6" id="KW-0805">Transcription regulation</keyword>
<evidence type="ECO:0000313" key="19">
    <source>
        <dbReference type="EMBL" id="KAG7503788.1"/>
    </source>
</evidence>
<gene>
    <name evidence="19" type="ORF">JOB18_044961</name>
</gene>
<reference evidence="19 20" key="1">
    <citation type="journal article" date="2021" name="Sci. Rep.">
        <title>Chromosome anchoring in Senegalese sole (Solea senegalensis) reveals sex-associated markers and genome rearrangements in flatfish.</title>
        <authorList>
            <person name="Guerrero-Cozar I."/>
            <person name="Gomez-Garrido J."/>
            <person name="Berbel C."/>
            <person name="Martinez-Blanch J.F."/>
            <person name="Alioto T."/>
            <person name="Claros M.G."/>
            <person name="Gagnaire P.A."/>
            <person name="Manchado M."/>
        </authorList>
    </citation>
    <scope>NUCLEOTIDE SEQUENCE [LARGE SCALE GENOMIC DNA]</scope>
    <source>
        <strain evidence="19">Sse05_10M</strain>
    </source>
</reference>
<feature type="compositionally biased region" description="Polar residues" evidence="14">
    <location>
        <begin position="180"/>
        <end position="219"/>
    </location>
</feature>
<feature type="compositionally biased region" description="Polar residues" evidence="14">
    <location>
        <begin position="388"/>
        <end position="405"/>
    </location>
</feature>
<feature type="domain" description="DDT" evidence="17">
    <location>
        <begin position="1173"/>
        <end position="1238"/>
    </location>
</feature>
<feature type="region of interest" description="Disordered" evidence="14">
    <location>
        <begin position="920"/>
        <end position="943"/>
    </location>
</feature>
<dbReference type="GO" id="GO:0000785">
    <property type="term" value="C:chromatin"/>
    <property type="evidence" value="ECO:0007669"/>
    <property type="project" value="TreeGrafter"/>
</dbReference>
<feature type="compositionally biased region" description="Low complexity" evidence="14">
    <location>
        <begin position="1680"/>
        <end position="1712"/>
    </location>
</feature>
<evidence type="ECO:0000256" key="13">
    <source>
        <dbReference type="PROSITE-ProRule" id="PRU00146"/>
    </source>
</evidence>
<organism evidence="19 20">
    <name type="scientific">Solea senegalensis</name>
    <name type="common">Senegalese sole</name>
    <dbReference type="NCBI Taxonomy" id="28829"/>
    <lineage>
        <taxon>Eukaryota</taxon>
        <taxon>Metazoa</taxon>
        <taxon>Chordata</taxon>
        <taxon>Craniata</taxon>
        <taxon>Vertebrata</taxon>
        <taxon>Euteleostomi</taxon>
        <taxon>Actinopterygii</taxon>
        <taxon>Neopterygii</taxon>
        <taxon>Teleostei</taxon>
        <taxon>Neoteleostei</taxon>
        <taxon>Acanthomorphata</taxon>
        <taxon>Carangaria</taxon>
        <taxon>Pleuronectiformes</taxon>
        <taxon>Pleuronectoidei</taxon>
        <taxon>Soleidae</taxon>
        <taxon>Solea</taxon>
    </lineage>
</organism>
<dbReference type="PANTHER" id="PTHR45915:SF1">
    <property type="entry name" value="BROMODOMAIN ADJACENT TO ZINC FINGER DOMAIN PROTEIN 2B"/>
    <property type="match status" value="1"/>
</dbReference>